<dbReference type="EnsemblPlants" id="LPERR03G24520.3">
    <property type="protein sequence ID" value="LPERR03G24520.3"/>
    <property type="gene ID" value="LPERR03G24520"/>
</dbReference>
<dbReference type="AlphaFoldDB" id="A0A0D9VXH3"/>
<protein>
    <submittedName>
        <fullName evidence="3">Uncharacterized protein</fullName>
    </submittedName>
</protein>
<sequence>MARAAAAVDGGGGKVGYPGGEGEGEEKLQKGRPTRWVLLFLVCVCKPWGCCGVAPWGNAGQPSRMDPPG</sequence>
<keyword evidence="2" id="KW-1133">Transmembrane helix</keyword>
<evidence type="ECO:0000256" key="1">
    <source>
        <dbReference type="SAM" id="MobiDB-lite"/>
    </source>
</evidence>
<feature type="compositionally biased region" description="Gly residues" evidence="1">
    <location>
        <begin position="9"/>
        <end position="21"/>
    </location>
</feature>
<evidence type="ECO:0000313" key="4">
    <source>
        <dbReference type="Proteomes" id="UP000032180"/>
    </source>
</evidence>
<evidence type="ECO:0000256" key="2">
    <source>
        <dbReference type="SAM" id="Phobius"/>
    </source>
</evidence>
<evidence type="ECO:0000313" key="3">
    <source>
        <dbReference type="EnsemblPlants" id="LPERR03G24520.3"/>
    </source>
</evidence>
<keyword evidence="2" id="KW-0812">Transmembrane</keyword>
<reference evidence="4" key="2">
    <citation type="submission" date="2013-12" db="EMBL/GenBank/DDBJ databases">
        <authorList>
            <person name="Yu Y."/>
            <person name="Lee S."/>
            <person name="de Baynast K."/>
            <person name="Wissotski M."/>
            <person name="Liu L."/>
            <person name="Talag J."/>
            <person name="Goicoechea J."/>
            <person name="Angelova A."/>
            <person name="Jetty R."/>
            <person name="Kudrna D."/>
            <person name="Golser W."/>
            <person name="Rivera L."/>
            <person name="Zhang J."/>
            <person name="Wing R."/>
        </authorList>
    </citation>
    <scope>NUCLEOTIDE SEQUENCE</scope>
</reference>
<organism evidence="3 4">
    <name type="scientific">Leersia perrieri</name>
    <dbReference type="NCBI Taxonomy" id="77586"/>
    <lineage>
        <taxon>Eukaryota</taxon>
        <taxon>Viridiplantae</taxon>
        <taxon>Streptophyta</taxon>
        <taxon>Embryophyta</taxon>
        <taxon>Tracheophyta</taxon>
        <taxon>Spermatophyta</taxon>
        <taxon>Magnoliopsida</taxon>
        <taxon>Liliopsida</taxon>
        <taxon>Poales</taxon>
        <taxon>Poaceae</taxon>
        <taxon>BOP clade</taxon>
        <taxon>Oryzoideae</taxon>
        <taxon>Oryzeae</taxon>
        <taxon>Oryzinae</taxon>
        <taxon>Leersia</taxon>
    </lineage>
</organism>
<keyword evidence="4" id="KW-1185">Reference proteome</keyword>
<name>A0A0D9VXH3_9ORYZ</name>
<proteinExistence type="predicted"/>
<dbReference type="Gramene" id="LPERR03G24520.3">
    <property type="protein sequence ID" value="LPERR03G24520.3"/>
    <property type="gene ID" value="LPERR03G24520"/>
</dbReference>
<accession>A0A0D9VXH3</accession>
<reference evidence="3 4" key="1">
    <citation type="submission" date="2012-08" db="EMBL/GenBank/DDBJ databases">
        <title>Oryza genome evolution.</title>
        <authorList>
            <person name="Wing R.A."/>
        </authorList>
    </citation>
    <scope>NUCLEOTIDE SEQUENCE</scope>
</reference>
<dbReference type="HOGENOM" id="CLU_2779497_0_0_1"/>
<dbReference type="Proteomes" id="UP000032180">
    <property type="component" value="Chromosome 3"/>
</dbReference>
<feature type="transmembrane region" description="Helical" evidence="2">
    <location>
        <begin position="36"/>
        <end position="57"/>
    </location>
</feature>
<reference evidence="3" key="3">
    <citation type="submission" date="2015-04" db="UniProtKB">
        <authorList>
            <consortium name="EnsemblPlants"/>
        </authorList>
    </citation>
    <scope>IDENTIFICATION</scope>
</reference>
<feature type="region of interest" description="Disordered" evidence="1">
    <location>
        <begin position="1"/>
        <end position="29"/>
    </location>
</feature>
<keyword evidence="2" id="KW-0472">Membrane</keyword>